<dbReference type="Proteomes" id="UP000257109">
    <property type="component" value="Unassembled WGS sequence"/>
</dbReference>
<feature type="non-terminal residue" evidence="1">
    <location>
        <position position="1"/>
    </location>
</feature>
<sequence length="128" mass="15201">ILLRSLILEMIKIIPQYEDEITDMKLLTRKIRVKWWKKFNTELISKAKISKWLKNNKTKKLLPPKVELNKESLFLMEKQRLMAELVAFTTVEEFYNKARTLQGGSSKRESDEGSSQSNLYLRNEDMFD</sequence>
<proteinExistence type="predicted"/>
<name>A0A371H3T7_MUCPR</name>
<accession>A0A371H3T7</accession>
<evidence type="ECO:0000313" key="1">
    <source>
        <dbReference type="EMBL" id="RDX97484.1"/>
    </source>
</evidence>
<dbReference type="AlphaFoldDB" id="A0A371H3T7"/>
<keyword evidence="2" id="KW-1185">Reference proteome</keyword>
<protein>
    <submittedName>
        <fullName evidence="1">Uncharacterized protein</fullName>
    </submittedName>
</protein>
<comment type="caution">
    <text evidence="1">The sequence shown here is derived from an EMBL/GenBank/DDBJ whole genome shotgun (WGS) entry which is preliminary data.</text>
</comment>
<evidence type="ECO:0000313" key="2">
    <source>
        <dbReference type="Proteomes" id="UP000257109"/>
    </source>
</evidence>
<gene>
    <name evidence="1" type="ORF">CR513_19742</name>
</gene>
<reference evidence="1" key="1">
    <citation type="submission" date="2018-05" db="EMBL/GenBank/DDBJ databases">
        <title>Draft genome of Mucuna pruriens seed.</title>
        <authorList>
            <person name="Nnadi N.E."/>
            <person name="Vos R."/>
            <person name="Hasami M.H."/>
            <person name="Devisetty U.K."/>
            <person name="Aguiy J.C."/>
        </authorList>
    </citation>
    <scope>NUCLEOTIDE SEQUENCE [LARGE SCALE GENOMIC DNA]</scope>
    <source>
        <strain evidence="1">JCA_2017</strain>
    </source>
</reference>
<organism evidence="1 2">
    <name type="scientific">Mucuna pruriens</name>
    <name type="common">Velvet bean</name>
    <name type="synonym">Dolichos pruriens</name>
    <dbReference type="NCBI Taxonomy" id="157652"/>
    <lineage>
        <taxon>Eukaryota</taxon>
        <taxon>Viridiplantae</taxon>
        <taxon>Streptophyta</taxon>
        <taxon>Embryophyta</taxon>
        <taxon>Tracheophyta</taxon>
        <taxon>Spermatophyta</taxon>
        <taxon>Magnoliopsida</taxon>
        <taxon>eudicotyledons</taxon>
        <taxon>Gunneridae</taxon>
        <taxon>Pentapetalae</taxon>
        <taxon>rosids</taxon>
        <taxon>fabids</taxon>
        <taxon>Fabales</taxon>
        <taxon>Fabaceae</taxon>
        <taxon>Papilionoideae</taxon>
        <taxon>50 kb inversion clade</taxon>
        <taxon>NPAAA clade</taxon>
        <taxon>indigoferoid/millettioid clade</taxon>
        <taxon>Phaseoleae</taxon>
        <taxon>Mucuna</taxon>
    </lineage>
</organism>
<dbReference type="EMBL" id="QJKJ01003642">
    <property type="protein sequence ID" value="RDX97484.1"/>
    <property type="molecule type" value="Genomic_DNA"/>
</dbReference>
<dbReference type="OrthoDB" id="1735266at2759"/>